<name>A0ABR7NFX6_9FIRM</name>
<gene>
    <name evidence="2" type="ORF">H8717_02660</name>
</gene>
<feature type="compositionally biased region" description="Low complexity" evidence="1">
    <location>
        <begin position="114"/>
        <end position="141"/>
    </location>
</feature>
<protein>
    <recommendedName>
        <fullName evidence="4">AlgX/AlgJ SGNH hydrolase-like domain-containing protein</fullName>
    </recommendedName>
</protein>
<evidence type="ECO:0000313" key="2">
    <source>
        <dbReference type="EMBL" id="MBC8575314.1"/>
    </source>
</evidence>
<reference evidence="2 3" key="1">
    <citation type="submission" date="2020-08" db="EMBL/GenBank/DDBJ databases">
        <title>Genome public.</title>
        <authorList>
            <person name="Liu C."/>
            <person name="Sun Q."/>
        </authorList>
    </citation>
    <scope>NUCLEOTIDE SEQUENCE [LARGE SCALE GENOMIC DNA]</scope>
    <source>
        <strain evidence="2 3">BX1</strain>
    </source>
</reference>
<comment type="caution">
    <text evidence="2">The sequence shown here is derived from an EMBL/GenBank/DDBJ whole genome shotgun (WGS) entry which is preliminary data.</text>
</comment>
<sequence>MPQKNRRRAGPPAMGGVLLTVAVLGAVGVIALCYDRPAVSEIEKRELAAKPALTVSALLSGSYTRELSNFFADTFPLREQLVAFSGALSDLRGIRFNEIKIHEAKPDDGAVSTPAPIASEAPAVSSAPEESAASSQSTEPAPSEEVEAGVRNGSIIIYQNAGYQIFGGGDSMGQWYAQAINRYEAEIGAKVRIYNLVVPSSIEFGLPERYRSATAAQRPKLQNIASSLDPGVEFINPYSALDAHRDEYLYFHTDHHWTALGAYYAYTAFAEQAGFEPVELSSLERRTLEPFLGTLYSQTQDTAMASHPDHVDYYIMPQDLSCCYFLKGSPFYGSHGPLYGEYAKSYNSYSVFLQGDIPVIRITNNGLANGRRIAVVKESFGNAFVPWLVNHYEEVLVIDQRYLERGFYGLLEEEGINELLFINNIFAAHTPVRIQEIESLPLRVYIPPEPESSSEAEPEGETPEAETKEESEPQD</sequence>
<feature type="compositionally biased region" description="Acidic residues" evidence="1">
    <location>
        <begin position="452"/>
        <end position="464"/>
    </location>
</feature>
<dbReference type="Pfam" id="PF14286">
    <property type="entry name" value="DHHW"/>
    <property type="match status" value="1"/>
</dbReference>
<evidence type="ECO:0008006" key="4">
    <source>
        <dbReference type="Google" id="ProtNLM"/>
    </source>
</evidence>
<evidence type="ECO:0000256" key="1">
    <source>
        <dbReference type="SAM" id="MobiDB-lite"/>
    </source>
</evidence>
<accession>A0ABR7NFX6</accession>
<proteinExistence type="predicted"/>
<organism evidence="2 3">
    <name type="scientific">Yanshouia hominis</name>
    <dbReference type="NCBI Taxonomy" id="2763673"/>
    <lineage>
        <taxon>Bacteria</taxon>
        <taxon>Bacillati</taxon>
        <taxon>Bacillota</taxon>
        <taxon>Clostridia</taxon>
        <taxon>Eubacteriales</taxon>
        <taxon>Oscillospiraceae</taxon>
        <taxon>Yanshouia</taxon>
    </lineage>
</organism>
<dbReference type="Proteomes" id="UP000658131">
    <property type="component" value="Unassembled WGS sequence"/>
</dbReference>
<dbReference type="RefSeq" id="WP_262398960.1">
    <property type="nucleotide sequence ID" value="NZ_JACRTB010000003.1"/>
</dbReference>
<feature type="compositionally biased region" description="Basic and acidic residues" evidence="1">
    <location>
        <begin position="465"/>
        <end position="475"/>
    </location>
</feature>
<feature type="region of interest" description="Disordered" evidence="1">
    <location>
        <begin position="446"/>
        <end position="475"/>
    </location>
</feature>
<feature type="region of interest" description="Disordered" evidence="1">
    <location>
        <begin position="107"/>
        <end position="146"/>
    </location>
</feature>
<dbReference type="EMBL" id="JACRTB010000003">
    <property type="protein sequence ID" value="MBC8575314.1"/>
    <property type="molecule type" value="Genomic_DNA"/>
</dbReference>
<keyword evidence="3" id="KW-1185">Reference proteome</keyword>
<evidence type="ECO:0000313" key="3">
    <source>
        <dbReference type="Proteomes" id="UP000658131"/>
    </source>
</evidence>
<dbReference type="InterPro" id="IPR025945">
    <property type="entry name" value="DHHW"/>
</dbReference>